<dbReference type="Proteomes" id="UP001218364">
    <property type="component" value="Unassembled WGS sequence"/>
</dbReference>
<evidence type="ECO:0000256" key="2">
    <source>
        <dbReference type="ARBA" id="ARBA00022801"/>
    </source>
</evidence>
<dbReference type="OrthoDB" id="3477511at2"/>
<dbReference type="InterPro" id="IPR003736">
    <property type="entry name" value="PAAI_dom"/>
</dbReference>
<comment type="similarity">
    <text evidence="1">Belongs to the thioesterase PaaI family.</text>
</comment>
<dbReference type="EMBL" id="JARCJK010000002">
    <property type="protein sequence ID" value="MDE4165341.1"/>
    <property type="molecule type" value="Genomic_DNA"/>
</dbReference>
<reference evidence="5 7" key="2">
    <citation type="submission" date="2023-02" db="EMBL/GenBank/DDBJ databases">
        <title>Population genomics of bacteria associated with diatom.</title>
        <authorList>
            <person name="Xie J."/>
            <person name="Wang H."/>
        </authorList>
    </citation>
    <scope>NUCLEOTIDE SEQUENCE [LARGE SCALE GENOMIC DNA]</scope>
    <source>
        <strain evidence="5 7">PT47_8</strain>
    </source>
</reference>
<dbReference type="Gene3D" id="3.10.129.10">
    <property type="entry name" value="Hotdog Thioesterase"/>
    <property type="match status" value="1"/>
</dbReference>
<dbReference type="InterPro" id="IPR039298">
    <property type="entry name" value="ACOT13"/>
</dbReference>
<accession>A0A1B0ZUI6</accession>
<dbReference type="SUPFAM" id="SSF54637">
    <property type="entry name" value="Thioesterase/thiol ester dehydrase-isomerase"/>
    <property type="match status" value="1"/>
</dbReference>
<dbReference type="GO" id="GO:0047617">
    <property type="term" value="F:fatty acyl-CoA hydrolase activity"/>
    <property type="evidence" value="ECO:0007669"/>
    <property type="project" value="InterPro"/>
</dbReference>
<proteinExistence type="inferred from homology"/>
<protein>
    <submittedName>
        <fullName evidence="5">PaaI family thioesterase</fullName>
    </submittedName>
</protein>
<dbReference type="NCBIfam" id="TIGR00369">
    <property type="entry name" value="unchar_dom_1"/>
    <property type="match status" value="1"/>
</dbReference>
<evidence type="ECO:0000313" key="4">
    <source>
        <dbReference type="EMBL" id="ANP37877.1"/>
    </source>
</evidence>
<evidence type="ECO:0000313" key="5">
    <source>
        <dbReference type="EMBL" id="MDE4165341.1"/>
    </source>
</evidence>
<reference evidence="4 6" key="1">
    <citation type="submission" date="2016-04" db="EMBL/GenBank/DDBJ databases">
        <authorList>
            <person name="Evans L.H."/>
            <person name="Alamgir A."/>
            <person name="Owens N."/>
            <person name="Weber N.D."/>
            <person name="Virtaneva K."/>
            <person name="Barbian K."/>
            <person name="Babar A."/>
            <person name="Rosenke K."/>
        </authorList>
    </citation>
    <scope>NUCLEOTIDE SEQUENCE [LARGE SCALE GENOMIC DNA]</scope>
    <source>
        <strain evidence="4 6">JL2886</strain>
    </source>
</reference>
<dbReference type="Proteomes" id="UP000092565">
    <property type="component" value="Chromosome"/>
</dbReference>
<evidence type="ECO:0000259" key="3">
    <source>
        <dbReference type="Pfam" id="PF03061"/>
    </source>
</evidence>
<sequence>MSTDDLIIHSETGPQRLIGYVLDVSNSAGDGGARCWLDLNETHLNRHGVLHGGIATTLLDSASGATGSMSVDPTGRAPFLTISLTTQFIAPAYAGRVTATGQITGGGRSTLFISGRLEAEDGTLVATSNGVFRRVPTDRLNSGSAAKD</sequence>
<evidence type="ECO:0000313" key="6">
    <source>
        <dbReference type="Proteomes" id="UP000092565"/>
    </source>
</evidence>
<dbReference type="InterPro" id="IPR029069">
    <property type="entry name" value="HotDog_dom_sf"/>
</dbReference>
<dbReference type="InterPro" id="IPR006683">
    <property type="entry name" value="Thioestr_dom"/>
</dbReference>
<dbReference type="AlphaFoldDB" id="A0A1B0ZUI6"/>
<dbReference type="Pfam" id="PF03061">
    <property type="entry name" value="4HBT"/>
    <property type="match status" value="1"/>
</dbReference>
<dbReference type="PANTHER" id="PTHR21660:SF1">
    <property type="entry name" value="ACYL-COENZYME A THIOESTERASE 13"/>
    <property type="match status" value="1"/>
</dbReference>
<dbReference type="CDD" id="cd03443">
    <property type="entry name" value="PaaI_thioesterase"/>
    <property type="match status" value="1"/>
</dbReference>
<organism evidence="4 6">
    <name type="scientific">Phaeobacter gallaeciensis</name>
    <dbReference type="NCBI Taxonomy" id="60890"/>
    <lineage>
        <taxon>Bacteria</taxon>
        <taxon>Pseudomonadati</taxon>
        <taxon>Pseudomonadota</taxon>
        <taxon>Alphaproteobacteria</taxon>
        <taxon>Rhodobacterales</taxon>
        <taxon>Roseobacteraceae</taxon>
        <taxon>Phaeobacter</taxon>
    </lineage>
</organism>
<dbReference type="PATRIC" id="fig|60890.4.peg.2915"/>
<keyword evidence="2" id="KW-0378">Hydrolase</keyword>
<feature type="domain" description="Thioesterase" evidence="3">
    <location>
        <begin position="47"/>
        <end position="126"/>
    </location>
</feature>
<dbReference type="RefSeq" id="WP_065272633.1">
    <property type="nucleotide sequence ID" value="NZ_CP015124.1"/>
</dbReference>
<keyword evidence="6" id="KW-1185">Reference proteome</keyword>
<name>A0A1B0ZUI6_9RHOB</name>
<dbReference type="PANTHER" id="PTHR21660">
    <property type="entry name" value="THIOESTERASE SUPERFAMILY MEMBER-RELATED"/>
    <property type="match status" value="1"/>
</dbReference>
<evidence type="ECO:0000313" key="7">
    <source>
        <dbReference type="Proteomes" id="UP001218364"/>
    </source>
</evidence>
<gene>
    <name evidence="4" type="ORF">JL2886_02991</name>
    <name evidence="5" type="ORF">PXK24_06525</name>
</gene>
<evidence type="ECO:0000256" key="1">
    <source>
        <dbReference type="ARBA" id="ARBA00008324"/>
    </source>
</evidence>
<dbReference type="EMBL" id="CP015124">
    <property type="protein sequence ID" value="ANP37877.1"/>
    <property type="molecule type" value="Genomic_DNA"/>
</dbReference>